<evidence type="ECO:0000256" key="1">
    <source>
        <dbReference type="ARBA" id="ARBA00022468"/>
    </source>
</evidence>
<dbReference type="Pfam" id="PF00560">
    <property type="entry name" value="LRR_1"/>
    <property type="match status" value="1"/>
</dbReference>
<evidence type="ECO:0000256" key="2">
    <source>
        <dbReference type="ARBA" id="ARBA00022614"/>
    </source>
</evidence>
<name>A0ABR3FIN0_9AGAR</name>
<dbReference type="InterPro" id="IPR001611">
    <property type="entry name" value="Leu-rich_rpt"/>
</dbReference>
<keyword evidence="3" id="KW-0677">Repeat</keyword>
<dbReference type="InterPro" id="IPR027038">
    <property type="entry name" value="RanGap"/>
</dbReference>
<dbReference type="InterPro" id="IPR032675">
    <property type="entry name" value="LRR_dom_sf"/>
</dbReference>
<proteinExistence type="predicted"/>
<evidence type="ECO:0008006" key="6">
    <source>
        <dbReference type="Google" id="ProtNLM"/>
    </source>
</evidence>
<comment type="caution">
    <text evidence="4">The sequence shown here is derived from an EMBL/GenBank/DDBJ whole genome shotgun (WGS) entry which is preliminary data.</text>
</comment>
<keyword evidence="1" id="KW-0343">GTPase activation</keyword>
<keyword evidence="5" id="KW-1185">Reference proteome</keyword>
<evidence type="ECO:0000313" key="4">
    <source>
        <dbReference type="EMBL" id="KAL0575141.1"/>
    </source>
</evidence>
<dbReference type="Gene3D" id="3.80.10.10">
    <property type="entry name" value="Ribonuclease Inhibitor"/>
    <property type="match status" value="2"/>
</dbReference>
<gene>
    <name evidence="4" type="ORF">V5O48_006818</name>
</gene>
<keyword evidence="2" id="KW-0433">Leucine-rich repeat</keyword>
<dbReference type="Pfam" id="PF13516">
    <property type="entry name" value="LRR_6"/>
    <property type="match status" value="3"/>
</dbReference>
<dbReference type="SMART" id="SM00368">
    <property type="entry name" value="LRR_RI"/>
    <property type="match status" value="4"/>
</dbReference>
<dbReference type="PANTHER" id="PTHR24113">
    <property type="entry name" value="RAN GTPASE-ACTIVATING PROTEIN 1"/>
    <property type="match status" value="1"/>
</dbReference>
<evidence type="ECO:0000256" key="3">
    <source>
        <dbReference type="ARBA" id="ARBA00022737"/>
    </source>
</evidence>
<dbReference type="Proteomes" id="UP001465976">
    <property type="component" value="Unassembled WGS sequence"/>
</dbReference>
<dbReference type="EMBL" id="JBAHYK010000332">
    <property type="protein sequence ID" value="KAL0575141.1"/>
    <property type="molecule type" value="Genomic_DNA"/>
</dbReference>
<accession>A0ABR3FIN0</accession>
<dbReference type="SUPFAM" id="SSF52047">
    <property type="entry name" value="RNI-like"/>
    <property type="match status" value="1"/>
</dbReference>
<sequence length="454" mass="49571">MIHTYGHEGAQNIIAKITSRRAITKLILSHNELSDDGCIVLFTFLCSKLGRKYQIAEISLNSNGIGDRGLSAIASYLAGNVHLKELYLQNNNFTANPEVILSFIRALNRSKLRILSLTTNRILGDDLPQVFFPVLDCPSLGELHLSATGATFYSVPFITDFLTSSRCRLHTLRLNGNHLGYRGVRKIVGTVEAGNFTLLSLELHANQLAGTQGSDVTSGDDDDEVVGAETWRDGEALLKRVLTRNLHLKREVEREALELLVYSRATLLRSGKGSQMAPTRQPCSESCTCIPGVEHSSSDHVPDQSSKNTFPFTALPTELQLHVLTLLTPTLSPMQRFSIFTHASSPTTLPPLLPCLPSTSSETKLCIPDPMNSMMTTNGLGPEGAELGMVTTPNTKTNVWPLSNAPPKHSGCASGKCMGGAGSVLCHRLQERTRWLEMVKCTAYDPTYTLHTDA</sequence>
<evidence type="ECO:0000313" key="5">
    <source>
        <dbReference type="Proteomes" id="UP001465976"/>
    </source>
</evidence>
<organism evidence="4 5">
    <name type="scientific">Marasmius crinis-equi</name>
    <dbReference type="NCBI Taxonomy" id="585013"/>
    <lineage>
        <taxon>Eukaryota</taxon>
        <taxon>Fungi</taxon>
        <taxon>Dikarya</taxon>
        <taxon>Basidiomycota</taxon>
        <taxon>Agaricomycotina</taxon>
        <taxon>Agaricomycetes</taxon>
        <taxon>Agaricomycetidae</taxon>
        <taxon>Agaricales</taxon>
        <taxon>Marasmiineae</taxon>
        <taxon>Marasmiaceae</taxon>
        <taxon>Marasmius</taxon>
    </lineage>
</organism>
<dbReference type="PANTHER" id="PTHR24113:SF12">
    <property type="entry name" value="RAN GTPASE-ACTIVATING PROTEIN 1"/>
    <property type="match status" value="1"/>
</dbReference>
<reference evidence="4 5" key="1">
    <citation type="submission" date="2024-02" db="EMBL/GenBank/DDBJ databases">
        <title>A draft genome for the cacao thread blight pathogen Marasmius crinis-equi.</title>
        <authorList>
            <person name="Cohen S.P."/>
            <person name="Baruah I.K."/>
            <person name="Amoako-Attah I."/>
            <person name="Bukari Y."/>
            <person name="Meinhardt L.W."/>
            <person name="Bailey B.A."/>
        </authorList>
    </citation>
    <scope>NUCLEOTIDE SEQUENCE [LARGE SCALE GENOMIC DNA]</scope>
    <source>
        <strain evidence="4 5">GH-76</strain>
    </source>
</reference>
<protein>
    <recommendedName>
        <fullName evidence="6">RNI-like protein</fullName>
    </recommendedName>
</protein>